<accession>F9F3Q1</accession>
<evidence type="ECO:0000313" key="1">
    <source>
        <dbReference type="EMBL" id="EGU88423.1"/>
    </source>
</evidence>
<organism evidence="1">
    <name type="scientific">Fusarium oxysporum (strain Fo5176)</name>
    <name type="common">Fusarium vascular wilt</name>
    <dbReference type="NCBI Taxonomy" id="660025"/>
    <lineage>
        <taxon>Eukaryota</taxon>
        <taxon>Fungi</taxon>
        <taxon>Dikarya</taxon>
        <taxon>Ascomycota</taxon>
        <taxon>Pezizomycotina</taxon>
        <taxon>Sordariomycetes</taxon>
        <taxon>Hypocreomycetidae</taxon>
        <taxon>Hypocreales</taxon>
        <taxon>Nectriaceae</taxon>
        <taxon>Fusarium</taxon>
        <taxon>Fusarium oxysporum species complex</taxon>
    </lineage>
</organism>
<dbReference type="AlphaFoldDB" id="F9F3Q1"/>
<comment type="caution">
    <text evidence="1">The sequence shown here is derived from an EMBL/GenBank/DDBJ whole genome shotgun (WGS) entry which is preliminary data.</text>
</comment>
<reference evidence="1" key="1">
    <citation type="journal article" date="2012" name="Mol. Plant Microbe Interact.">
        <title>A highly conserved effector in Fusarium oxysporum is required for full virulence on Arabidopsis.</title>
        <authorList>
            <person name="Thatcher L.F."/>
            <person name="Gardiner D.M."/>
            <person name="Kazan K."/>
            <person name="Manners J."/>
        </authorList>
    </citation>
    <scope>NUCLEOTIDE SEQUENCE [LARGE SCALE GENOMIC DNA]</scope>
    <source>
        <strain evidence="1">Fo5176</strain>
    </source>
</reference>
<dbReference type="EMBL" id="AFQF01000422">
    <property type="protein sequence ID" value="EGU88423.1"/>
    <property type="molecule type" value="Genomic_DNA"/>
</dbReference>
<proteinExistence type="predicted"/>
<protein>
    <submittedName>
        <fullName evidence="1">Uncharacterized protein</fullName>
    </submittedName>
</protein>
<sequence>MLLGYVSQQNPSAWVAVFHPALSTITFEIEREDMKGLSTSVATYILSNCPESPEDPILKTVQINVHLGFPPEGTPDPPVLSEDPSCEKLRQKCALFLERGEINVSLVYDF</sequence>
<name>F9F3Q1_FUSOF</name>
<dbReference type="OrthoDB" id="2520703at2759"/>
<gene>
    <name evidence="1" type="ORF">FOXB_01026</name>
</gene>